<accession>A0A162K6A9</accession>
<reference evidence="3 4" key="1">
    <citation type="submission" date="2015-12" db="EMBL/GenBank/DDBJ databases">
        <title>Genome sequence of Tistrella mobilis MCCC 1A02139.</title>
        <authorList>
            <person name="Lu L."/>
            <person name="Lai Q."/>
            <person name="Shao Z."/>
            <person name="Qian P."/>
        </authorList>
    </citation>
    <scope>NUCLEOTIDE SEQUENCE [LARGE SCALE GENOMIC DNA]</scope>
    <source>
        <strain evidence="3 4">MCCC 1A02139</strain>
    </source>
</reference>
<dbReference type="InterPro" id="IPR051719">
    <property type="entry name" value="CASTOR_mTORC1"/>
</dbReference>
<dbReference type="InterPro" id="IPR016540">
    <property type="entry name" value="UCP008459"/>
</dbReference>
<dbReference type="PIRSF" id="PIRSF008459">
    <property type="entry name" value="UCP008459"/>
    <property type="match status" value="1"/>
</dbReference>
<proteinExistence type="predicted"/>
<dbReference type="InterPro" id="IPR049447">
    <property type="entry name" value="A9CJY8-like_N"/>
</dbReference>
<dbReference type="PANTHER" id="PTHR31131:SF6">
    <property type="entry name" value="CASTOR ACT DOMAIN-CONTAINING PROTEIN"/>
    <property type="match status" value="1"/>
</dbReference>
<dbReference type="Gene3D" id="3.30.2130.10">
    <property type="entry name" value="VC0802-like"/>
    <property type="match status" value="1"/>
</dbReference>
<comment type="caution">
    <text evidence="3">The sequence shown here is derived from an EMBL/GenBank/DDBJ whole genome shotgun (WGS) entry which is preliminary data.</text>
</comment>
<evidence type="ECO:0000259" key="2">
    <source>
        <dbReference type="Pfam" id="PF21631"/>
    </source>
</evidence>
<dbReference type="Proteomes" id="UP000075787">
    <property type="component" value="Unassembled WGS sequence"/>
</dbReference>
<dbReference type="Pfam" id="PF21631">
    <property type="entry name" value="A9CJY8-like_N"/>
    <property type="match status" value="1"/>
</dbReference>
<dbReference type="EMBL" id="LPZR01000196">
    <property type="protein sequence ID" value="KYO50557.1"/>
    <property type="molecule type" value="Genomic_DNA"/>
</dbReference>
<gene>
    <name evidence="3" type="ORF">AUP44_12325</name>
</gene>
<dbReference type="AlphaFoldDB" id="A0A162K6A9"/>
<protein>
    <submittedName>
        <fullName evidence="3">Amino acid-binding protein</fullName>
    </submittedName>
</protein>
<dbReference type="SUPFAM" id="SSF55021">
    <property type="entry name" value="ACT-like"/>
    <property type="match status" value="2"/>
</dbReference>
<dbReference type="PANTHER" id="PTHR31131">
    <property type="entry name" value="CHROMOSOME 1, WHOLE GENOME SHOTGUN SEQUENCE"/>
    <property type="match status" value="1"/>
</dbReference>
<organism evidence="3 4">
    <name type="scientific">Tistrella mobilis</name>
    <dbReference type="NCBI Taxonomy" id="171437"/>
    <lineage>
        <taxon>Bacteria</taxon>
        <taxon>Pseudomonadati</taxon>
        <taxon>Pseudomonadota</taxon>
        <taxon>Alphaproteobacteria</taxon>
        <taxon>Geminicoccales</taxon>
        <taxon>Geminicoccaceae</taxon>
        <taxon>Tistrella</taxon>
    </lineage>
</organism>
<dbReference type="InterPro" id="IPR045865">
    <property type="entry name" value="ACT-like_dom_sf"/>
</dbReference>
<dbReference type="RefSeq" id="WP_062767802.1">
    <property type="nucleotide sequence ID" value="NZ_CP121045.1"/>
</dbReference>
<feature type="domain" description="CASTOR ACT" evidence="1">
    <location>
        <begin position="58"/>
        <end position="119"/>
    </location>
</feature>
<evidence type="ECO:0000313" key="3">
    <source>
        <dbReference type="EMBL" id="KYO50557.1"/>
    </source>
</evidence>
<dbReference type="InterPro" id="IPR027795">
    <property type="entry name" value="CASTOR_ACT_dom"/>
</dbReference>
<evidence type="ECO:0000313" key="4">
    <source>
        <dbReference type="Proteomes" id="UP000075787"/>
    </source>
</evidence>
<name>A0A162K6A9_9PROT</name>
<dbReference type="OrthoDB" id="5615858at2"/>
<sequence length="126" mass="13384">MRQVTLLPLSGTYAVARLDPLAPIPGWADGPGFVSISRTADELSVVCPAERVPGDVRADRAWSCFKFQGPFAFDETGIAAAVLQPLAADGIGIFLVSTFDTDYLLVQAADRERVIAALRAAGHRIG</sequence>
<dbReference type="Pfam" id="PF13840">
    <property type="entry name" value="ACT_7"/>
    <property type="match status" value="1"/>
</dbReference>
<dbReference type="GeneID" id="97242075"/>
<evidence type="ECO:0000259" key="1">
    <source>
        <dbReference type="Pfam" id="PF13840"/>
    </source>
</evidence>
<feature type="domain" description="A9CJY8-like N-terminal" evidence="2">
    <location>
        <begin position="11"/>
        <end position="55"/>
    </location>
</feature>